<dbReference type="InterPro" id="IPR001431">
    <property type="entry name" value="Pept_M16_Zn_BS"/>
</dbReference>
<evidence type="ECO:0000256" key="1">
    <source>
        <dbReference type="ARBA" id="ARBA00007261"/>
    </source>
</evidence>
<dbReference type="InterPro" id="IPR007863">
    <property type="entry name" value="Peptidase_M16_C"/>
</dbReference>
<accession>A0A6J4HZY4</accession>
<evidence type="ECO:0000256" key="2">
    <source>
        <dbReference type="RuleBase" id="RU004447"/>
    </source>
</evidence>
<dbReference type="GO" id="GO:0004222">
    <property type="term" value="F:metalloendopeptidase activity"/>
    <property type="evidence" value="ECO:0007669"/>
    <property type="project" value="InterPro"/>
</dbReference>
<feature type="domain" description="Peptidase M16 N-terminal" evidence="4">
    <location>
        <begin position="32"/>
        <end position="178"/>
    </location>
</feature>
<dbReference type="InterPro" id="IPR011249">
    <property type="entry name" value="Metalloenz_LuxS/M16"/>
</dbReference>
<comment type="similarity">
    <text evidence="1 2">Belongs to the peptidase M16 family.</text>
</comment>
<feature type="region of interest" description="Disordered" evidence="3">
    <location>
        <begin position="230"/>
        <end position="250"/>
    </location>
</feature>
<dbReference type="PROSITE" id="PS00143">
    <property type="entry name" value="INSULINASE"/>
    <property type="match status" value="1"/>
</dbReference>
<dbReference type="SUPFAM" id="SSF63411">
    <property type="entry name" value="LuxS/MPP-like metallohydrolase"/>
    <property type="match status" value="2"/>
</dbReference>
<feature type="domain" description="Peptidase M16 C-terminal" evidence="5">
    <location>
        <begin position="186"/>
        <end position="362"/>
    </location>
</feature>
<dbReference type="GO" id="GO:0006508">
    <property type="term" value="P:proteolysis"/>
    <property type="evidence" value="ECO:0007669"/>
    <property type="project" value="InterPro"/>
</dbReference>
<dbReference type="GO" id="GO:0046872">
    <property type="term" value="F:metal ion binding"/>
    <property type="evidence" value="ECO:0007669"/>
    <property type="project" value="InterPro"/>
</dbReference>
<evidence type="ECO:0000256" key="3">
    <source>
        <dbReference type="SAM" id="MobiDB-lite"/>
    </source>
</evidence>
<dbReference type="InterPro" id="IPR050361">
    <property type="entry name" value="MPP/UQCRC_Complex"/>
</dbReference>
<dbReference type="PANTHER" id="PTHR11851">
    <property type="entry name" value="METALLOPROTEASE"/>
    <property type="match status" value="1"/>
</dbReference>
<name>A0A6J4HZY4_9ACTN</name>
<protein>
    <submittedName>
        <fullName evidence="6">FIG007959: peptidase, M16 family</fullName>
    </submittedName>
</protein>
<evidence type="ECO:0000313" key="6">
    <source>
        <dbReference type="EMBL" id="CAA9236250.1"/>
    </source>
</evidence>
<dbReference type="EMBL" id="CADCTP010000116">
    <property type="protein sequence ID" value="CAA9236250.1"/>
    <property type="molecule type" value="Genomic_DNA"/>
</dbReference>
<dbReference type="Gene3D" id="3.30.830.10">
    <property type="entry name" value="Metalloenzyme, LuxS/M16 peptidase-like"/>
    <property type="match status" value="2"/>
</dbReference>
<gene>
    <name evidence="6" type="ORF">AVDCRST_MAG41-1208</name>
</gene>
<dbReference type="Pfam" id="PF05193">
    <property type="entry name" value="Peptidase_M16_C"/>
    <property type="match status" value="1"/>
</dbReference>
<feature type="compositionally biased region" description="Low complexity" evidence="3">
    <location>
        <begin position="239"/>
        <end position="250"/>
    </location>
</feature>
<proteinExistence type="inferred from homology"/>
<dbReference type="FunFam" id="3.30.830.10:FF:000008">
    <property type="entry name" value="Mitochondrial-processing peptidase subunit beta"/>
    <property type="match status" value="1"/>
</dbReference>
<dbReference type="PANTHER" id="PTHR11851:SF49">
    <property type="entry name" value="MITOCHONDRIAL-PROCESSING PEPTIDASE SUBUNIT ALPHA"/>
    <property type="match status" value="1"/>
</dbReference>
<evidence type="ECO:0000259" key="5">
    <source>
        <dbReference type="Pfam" id="PF05193"/>
    </source>
</evidence>
<dbReference type="Pfam" id="PF00675">
    <property type="entry name" value="Peptidase_M16"/>
    <property type="match status" value="1"/>
</dbReference>
<dbReference type="InterPro" id="IPR011765">
    <property type="entry name" value="Pept_M16_N"/>
</dbReference>
<dbReference type="AlphaFoldDB" id="A0A6J4HZY4"/>
<reference evidence="6" key="1">
    <citation type="submission" date="2020-02" db="EMBL/GenBank/DDBJ databases">
        <authorList>
            <person name="Meier V. D."/>
        </authorList>
    </citation>
    <scope>NUCLEOTIDE SEQUENCE</scope>
    <source>
        <strain evidence="6">AVDCRST_MAG41</strain>
    </source>
</reference>
<sequence length="441" mass="46714">MTAVRRAGRTQVLGTGSGGEVIRRTVLPGGLRVVTEQVPGARSAAVGIWVGVGARDETPALSGASHFLEHLLFKGTTTRSALDIAVAVDNVGGDLNAFTSREHTCYYAHVLGEDLPMAVDLVCDVVTDAVIAPPDVESERGVILEEIAMRDDDPSDLVGDLFGEALFGPTPLGRPVIGDIATIETLRRDQIAGYWKRRYTPDTMVVAVAGAVDHAEVVRRVRASFGARLDSDAVPRPPRAGGRPGRTPARRISVTDRPTEQANLVLGSSGLARTDDRRYALGVLNNALGGGMSSRLFQEIREKRGLAYSVYSFAAQYAGAGQFGVSVGCHPAKVPEVLSLVREQLAEVAEHGVSDAEVARGQGQSRGGLVLGLEDNSTRMSRIGKGELAYGEVLTVDDVLARIAAVTPEDCREVAADVLRRPLCLAVVGPFAESDFTGVLD</sequence>
<organism evidence="6">
    <name type="scientific">uncultured Mycobacteriales bacterium</name>
    <dbReference type="NCBI Taxonomy" id="581187"/>
    <lineage>
        <taxon>Bacteria</taxon>
        <taxon>Bacillati</taxon>
        <taxon>Actinomycetota</taxon>
        <taxon>Actinomycetes</taxon>
        <taxon>Mycobacteriales</taxon>
        <taxon>environmental samples</taxon>
    </lineage>
</organism>
<evidence type="ECO:0000259" key="4">
    <source>
        <dbReference type="Pfam" id="PF00675"/>
    </source>
</evidence>